<keyword evidence="2" id="KW-1185">Reference proteome</keyword>
<evidence type="ECO:0000313" key="2">
    <source>
        <dbReference type="Proteomes" id="UP001162992"/>
    </source>
</evidence>
<dbReference type="Proteomes" id="UP001162992">
    <property type="component" value="Chromosome 4"/>
</dbReference>
<evidence type="ECO:0000313" key="1">
    <source>
        <dbReference type="EMBL" id="KAJ7558982.1"/>
    </source>
</evidence>
<organism evidence="1 2">
    <name type="scientific">Diphasiastrum complanatum</name>
    <name type="common">Issler's clubmoss</name>
    <name type="synonym">Lycopodium complanatum</name>
    <dbReference type="NCBI Taxonomy" id="34168"/>
    <lineage>
        <taxon>Eukaryota</taxon>
        <taxon>Viridiplantae</taxon>
        <taxon>Streptophyta</taxon>
        <taxon>Embryophyta</taxon>
        <taxon>Tracheophyta</taxon>
        <taxon>Lycopodiopsida</taxon>
        <taxon>Lycopodiales</taxon>
        <taxon>Lycopodiaceae</taxon>
        <taxon>Lycopodioideae</taxon>
        <taxon>Diphasiastrum</taxon>
    </lineage>
</organism>
<sequence>MSSMPRMLITASAAAPQALQTFVQPKYLVGEVLGSWNYDMGTTSCSGGRSAFVNSALKCFAVSSKICVVARSVNAGQRVMNERGSCGCLVCGRRKFFGFVGGGFFAELAFPSYAVQNGDEEYMVAERLPIPDSSVDAVVCTLVMCSVKDVSSTLKEVQRVLKPGGKFVFIEHVAAKEGTWLRFWQKLLSPLQLVVADGCHLDRDTLECIQSSGFTSLKAKSINIKSVSLISPHILGIAQI</sequence>
<dbReference type="EMBL" id="CM055095">
    <property type="protein sequence ID" value="KAJ7558982.1"/>
    <property type="molecule type" value="Genomic_DNA"/>
</dbReference>
<protein>
    <submittedName>
        <fullName evidence="1">Uncharacterized protein</fullName>
    </submittedName>
</protein>
<name>A0ACC2DXS3_DIPCM</name>
<comment type="caution">
    <text evidence="1">The sequence shown here is derived from an EMBL/GenBank/DDBJ whole genome shotgun (WGS) entry which is preliminary data.</text>
</comment>
<accession>A0ACC2DXS3</accession>
<gene>
    <name evidence="1" type="ORF">O6H91_04G064200</name>
</gene>
<reference evidence="2" key="1">
    <citation type="journal article" date="2024" name="Proc. Natl. Acad. Sci. U.S.A.">
        <title>Extraordinary preservation of gene collinearity over three hundred million years revealed in homosporous lycophytes.</title>
        <authorList>
            <person name="Li C."/>
            <person name="Wickell D."/>
            <person name="Kuo L.Y."/>
            <person name="Chen X."/>
            <person name="Nie B."/>
            <person name="Liao X."/>
            <person name="Peng D."/>
            <person name="Ji J."/>
            <person name="Jenkins J."/>
            <person name="Williams M."/>
            <person name="Shu S."/>
            <person name="Plott C."/>
            <person name="Barry K."/>
            <person name="Rajasekar S."/>
            <person name="Grimwood J."/>
            <person name="Han X."/>
            <person name="Sun S."/>
            <person name="Hou Z."/>
            <person name="He W."/>
            <person name="Dai G."/>
            <person name="Sun C."/>
            <person name="Schmutz J."/>
            <person name="Leebens-Mack J.H."/>
            <person name="Li F.W."/>
            <person name="Wang L."/>
        </authorList>
    </citation>
    <scope>NUCLEOTIDE SEQUENCE [LARGE SCALE GENOMIC DNA]</scope>
    <source>
        <strain evidence="2">cv. PW_Plant_1</strain>
    </source>
</reference>
<proteinExistence type="predicted"/>